<gene>
    <name evidence="2" type="ORF">BCF44_109384</name>
</gene>
<dbReference type="SUPFAM" id="SSF51905">
    <property type="entry name" value="FAD/NAD(P)-binding domain"/>
    <property type="match status" value="1"/>
</dbReference>
<organism evidence="2 3">
    <name type="scientific">Kutzneria buriramensis</name>
    <dbReference type="NCBI Taxonomy" id="1045776"/>
    <lineage>
        <taxon>Bacteria</taxon>
        <taxon>Bacillati</taxon>
        <taxon>Actinomycetota</taxon>
        <taxon>Actinomycetes</taxon>
        <taxon>Pseudonocardiales</taxon>
        <taxon>Pseudonocardiaceae</taxon>
        <taxon>Kutzneria</taxon>
    </lineage>
</organism>
<dbReference type="PRINTS" id="PR00420">
    <property type="entry name" value="RNGMNOXGNASE"/>
</dbReference>
<evidence type="ECO:0000313" key="3">
    <source>
        <dbReference type="Proteomes" id="UP000256269"/>
    </source>
</evidence>
<dbReference type="PANTHER" id="PTHR42685">
    <property type="entry name" value="GERANYLGERANYL DIPHOSPHATE REDUCTASE"/>
    <property type="match status" value="1"/>
</dbReference>
<evidence type="ECO:0000259" key="1">
    <source>
        <dbReference type="Pfam" id="PF01494"/>
    </source>
</evidence>
<feature type="domain" description="FAD-binding" evidence="1">
    <location>
        <begin position="2"/>
        <end position="327"/>
    </location>
</feature>
<dbReference type="OrthoDB" id="103324at2"/>
<dbReference type="Pfam" id="PF01494">
    <property type="entry name" value="FAD_binding_3"/>
    <property type="match status" value="1"/>
</dbReference>
<sequence length="392" mass="42561">MYDVIVVGARCAGSPTAMLFARAGYRVLLLDKARFPRDTLSTHYLHQPAVARLASWGLLDAVTASNCPPIDLARHKVADVVLEGCSLPVDGHRSAYAPRRFVLDPILAAGAVAAGVEFRENCTVEDLLFEDNRVVGVRCRTRSGTVAEERATLVVGADGMRSLVATKVAAPFTISHPLMSCTYYSYWEGVPSCFELFEGNDRWVGALPTNDGLTLISTYFPQSAFDRVRADAQTAYLANIRATTPELYERMLGGRQAERLYGTGDQQNYFRRAAGPGWALVGDAGHHKDSITARGISDAFLQAELLVSVIGSRLGDHQALERFGAERDAKLLGIYHSTLLAAGLSIAPDRLALLRAISTRQQLVDGYFATVAGACEIDDFYTMPELAEVLAV</sequence>
<keyword evidence="3" id="KW-1185">Reference proteome</keyword>
<proteinExistence type="predicted"/>
<dbReference type="Gene3D" id="3.50.50.60">
    <property type="entry name" value="FAD/NAD(P)-binding domain"/>
    <property type="match status" value="1"/>
</dbReference>
<comment type="caution">
    <text evidence="2">The sequence shown here is derived from an EMBL/GenBank/DDBJ whole genome shotgun (WGS) entry which is preliminary data.</text>
</comment>
<dbReference type="AlphaFoldDB" id="A0A3E0HF74"/>
<dbReference type="RefSeq" id="WP_116177250.1">
    <property type="nucleotide sequence ID" value="NZ_CP144375.1"/>
</dbReference>
<accession>A0A3E0HF74</accession>
<dbReference type="Proteomes" id="UP000256269">
    <property type="component" value="Unassembled WGS sequence"/>
</dbReference>
<dbReference type="GO" id="GO:0071949">
    <property type="term" value="F:FAD binding"/>
    <property type="evidence" value="ECO:0007669"/>
    <property type="project" value="InterPro"/>
</dbReference>
<evidence type="ECO:0000313" key="2">
    <source>
        <dbReference type="EMBL" id="REH43838.1"/>
    </source>
</evidence>
<name>A0A3E0HF74_9PSEU</name>
<dbReference type="InterPro" id="IPR036188">
    <property type="entry name" value="FAD/NAD-bd_sf"/>
</dbReference>
<reference evidence="2 3" key="1">
    <citation type="submission" date="2018-08" db="EMBL/GenBank/DDBJ databases">
        <title>Genomic Encyclopedia of Archaeal and Bacterial Type Strains, Phase II (KMG-II): from individual species to whole genera.</title>
        <authorList>
            <person name="Goeker M."/>
        </authorList>
    </citation>
    <scope>NUCLEOTIDE SEQUENCE [LARGE SCALE GENOMIC DNA]</scope>
    <source>
        <strain evidence="2 3">DSM 45791</strain>
    </source>
</reference>
<dbReference type="InterPro" id="IPR002938">
    <property type="entry name" value="FAD-bd"/>
</dbReference>
<protein>
    <submittedName>
        <fullName evidence="2">Flavin-dependent dehydrogenase</fullName>
    </submittedName>
</protein>
<dbReference type="InterPro" id="IPR050407">
    <property type="entry name" value="Geranylgeranyl_reductase"/>
</dbReference>
<dbReference type="PANTHER" id="PTHR42685:SF22">
    <property type="entry name" value="CONDITIONED MEDIUM FACTOR RECEPTOR 1"/>
    <property type="match status" value="1"/>
</dbReference>
<dbReference type="EMBL" id="QUNO01000009">
    <property type="protein sequence ID" value="REH43838.1"/>
    <property type="molecule type" value="Genomic_DNA"/>
</dbReference>